<name>A0AAD7MR56_9AGAR</name>
<feature type="transmembrane region" description="Helical" evidence="1">
    <location>
        <begin position="104"/>
        <end position="122"/>
    </location>
</feature>
<keyword evidence="1" id="KW-1133">Transmembrane helix</keyword>
<accession>A0AAD7MR56</accession>
<feature type="transmembrane region" description="Helical" evidence="1">
    <location>
        <begin position="308"/>
        <end position="329"/>
    </location>
</feature>
<evidence type="ECO:0000256" key="1">
    <source>
        <dbReference type="SAM" id="Phobius"/>
    </source>
</evidence>
<keyword evidence="1" id="KW-0812">Transmembrane</keyword>
<feature type="transmembrane region" description="Helical" evidence="1">
    <location>
        <begin position="374"/>
        <end position="401"/>
    </location>
</feature>
<dbReference type="PANTHER" id="PTHR35043:SF7">
    <property type="entry name" value="TRANSCRIPTION FACTOR DOMAIN-CONTAINING PROTEIN"/>
    <property type="match status" value="1"/>
</dbReference>
<gene>
    <name evidence="2" type="ORF">B0H16DRAFT_1382616</name>
</gene>
<proteinExistence type="predicted"/>
<feature type="transmembrane region" description="Helical" evidence="1">
    <location>
        <begin position="223"/>
        <end position="241"/>
    </location>
</feature>
<dbReference type="EMBL" id="JARKIB010000165">
    <property type="protein sequence ID" value="KAJ7729435.1"/>
    <property type="molecule type" value="Genomic_DNA"/>
</dbReference>
<dbReference type="Proteomes" id="UP001215598">
    <property type="component" value="Unassembled WGS sequence"/>
</dbReference>
<comment type="caution">
    <text evidence="2">The sequence shown here is derived from an EMBL/GenBank/DDBJ whole genome shotgun (WGS) entry which is preliminary data.</text>
</comment>
<feature type="transmembrane region" description="Helical" evidence="1">
    <location>
        <begin position="341"/>
        <end position="362"/>
    </location>
</feature>
<keyword evidence="3" id="KW-1185">Reference proteome</keyword>
<sequence>MCSYVQATPEHSVSPHPSHSSSPTGPPPMFLSLFSAHGFFQNPAAAYTLQSRGTQSCGDPSSCRTTFDIVWGCLTTIFACTWVSVHPNLPAPRQSWLRLAVRRLAMMLMAVIAPEIMVFFAARQFFFARRFSKVHNVSLTHGFFFAMGGFVSHNRQDPITTWEQLEAPLGAQYVADIQSIDTTTIMDRSKGDALSKGVALIQSLWFIIQCLARASQQLPIIELEFATLAFAVVNIFIWLLWWHKPLDVQCPIPIGPAEDFDDTASVPRKNIVLPQLLASMIGAIYGADNYDPASSDCVPLLWSTPASFFRSFLLEALVAMIFGAIHCTAWTTVFPSSIEMWLWRVSALIVTAIPSLMALVQVTRPPTPLERTALIEALFLGTLLLYIFCRVVLIVLPFLTLRDLPPGALMDINWTDDIPHV</sequence>
<dbReference type="PANTHER" id="PTHR35043">
    <property type="entry name" value="TRANSCRIPTION FACTOR DOMAIN-CONTAINING PROTEIN"/>
    <property type="match status" value="1"/>
</dbReference>
<dbReference type="AlphaFoldDB" id="A0AAD7MR56"/>
<reference evidence="2" key="1">
    <citation type="submission" date="2023-03" db="EMBL/GenBank/DDBJ databases">
        <title>Massive genome expansion in bonnet fungi (Mycena s.s.) driven by repeated elements and novel gene families across ecological guilds.</title>
        <authorList>
            <consortium name="Lawrence Berkeley National Laboratory"/>
            <person name="Harder C.B."/>
            <person name="Miyauchi S."/>
            <person name="Viragh M."/>
            <person name="Kuo A."/>
            <person name="Thoen E."/>
            <person name="Andreopoulos B."/>
            <person name="Lu D."/>
            <person name="Skrede I."/>
            <person name="Drula E."/>
            <person name="Henrissat B."/>
            <person name="Morin E."/>
            <person name="Kohler A."/>
            <person name="Barry K."/>
            <person name="LaButti K."/>
            <person name="Morin E."/>
            <person name="Salamov A."/>
            <person name="Lipzen A."/>
            <person name="Mereny Z."/>
            <person name="Hegedus B."/>
            <person name="Baldrian P."/>
            <person name="Stursova M."/>
            <person name="Weitz H."/>
            <person name="Taylor A."/>
            <person name="Grigoriev I.V."/>
            <person name="Nagy L.G."/>
            <person name="Martin F."/>
            <person name="Kauserud H."/>
        </authorList>
    </citation>
    <scope>NUCLEOTIDE SEQUENCE</scope>
    <source>
        <strain evidence="2">CBHHK182m</strain>
    </source>
</reference>
<keyword evidence="1" id="KW-0472">Membrane</keyword>
<feature type="transmembrane region" description="Helical" evidence="1">
    <location>
        <begin position="65"/>
        <end position="84"/>
    </location>
</feature>
<evidence type="ECO:0000313" key="3">
    <source>
        <dbReference type="Proteomes" id="UP001215598"/>
    </source>
</evidence>
<evidence type="ECO:0000313" key="2">
    <source>
        <dbReference type="EMBL" id="KAJ7729435.1"/>
    </source>
</evidence>
<protein>
    <submittedName>
        <fullName evidence="2">Uncharacterized protein</fullName>
    </submittedName>
</protein>
<organism evidence="2 3">
    <name type="scientific">Mycena metata</name>
    <dbReference type="NCBI Taxonomy" id="1033252"/>
    <lineage>
        <taxon>Eukaryota</taxon>
        <taxon>Fungi</taxon>
        <taxon>Dikarya</taxon>
        <taxon>Basidiomycota</taxon>
        <taxon>Agaricomycotina</taxon>
        <taxon>Agaricomycetes</taxon>
        <taxon>Agaricomycetidae</taxon>
        <taxon>Agaricales</taxon>
        <taxon>Marasmiineae</taxon>
        <taxon>Mycenaceae</taxon>
        <taxon>Mycena</taxon>
    </lineage>
</organism>